<protein>
    <recommendedName>
        <fullName evidence="4">Outer membrane protein beta-barrel domain-containing protein</fullName>
    </recommendedName>
</protein>
<feature type="transmembrane region" description="Helical" evidence="1">
    <location>
        <begin position="46"/>
        <end position="69"/>
    </location>
</feature>
<keyword evidence="1" id="KW-1133">Transmembrane helix</keyword>
<keyword evidence="1" id="KW-0812">Transmembrane</keyword>
<dbReference type="AlphaFoldDB" id="A0A7W5DMV1"/>
<dbReference type="RefSeq" id="WP_183411802.1">
    <property type="nucleotide sequence ID" value="NZ_JACHYB010000001.1"/>
</dbReference>
<accession>A0A7W5DMV1</accession>
<reference evidence="2 3" key="1">
    <citation type="submission" date="2020-08" db="EMBL/GenBank/DDBJ databases">
        <title>Genomic Encyclopedia of Type Strains, Phase IV (KMG-IV): sequencing the most valuable type-strain genomes for metagenomic binning, comparative biology and taxonomic classification.</title>
        <authorList>
            <person name="Goeker M."/>
        </authorList>
    </citation>
    <scope>NUCLEOTIDE SEQUENCE [LARGE SCALE GENOMIC DNA]</scope>
    <source>
        <strain evidence="2 3">DSM 27471</strain>
    </source>
</reference>
<keyword evidence="1" id="KW-0472">Membrane</keyword>
<name>A0A7W5DMV1_9PORP</name>
<gene>
    <name evidence="2" type="ORF">FHX64_000010</name>
</gene>
<comment type="caution">
    <text evidence="2">The sequence shown here is derived from an EMBL/GenBank/DDBJ whole genome shotgun (WGS) entry which is preliminary data.</text>
</comment>
<evidence type="ECO:0000256" key="1">
    <source>
        <dbReference type="SAM" id="Phobius"/>
    </source>
</evidence>
<sequence>MANLNDKELRELFSQKFDNYNVTLPENDWETLQMKWNANKVNRRRFIGYWIAAASMVGILLCGFGIWLFQSGNQQQLSPLAQSTGVSSVSSTKIVTNKSISINNKSHTNAVTISKQALKKSIDSNKAQSLQATQRTTCNSSLLTAFNKINPPTSEVRDDAYELNVATISSVNNQVQSTMNNDSVTKYASLEVLPTPNAIPKNSKDQTQGQSKHQTIGWLAVHVQGNNGIPNNFSNNNAWMQPATLDYRLFTQVNKNTTPSANSSTQMITFIDKKTYAFPISWGLSFSIPLAQGWELQTGGLFTQLVTTGEVTSTTSTSATGRIEQNYIGIPVNIAYLFLNRPSFSVYGTAGGTIEKGVSLIEKIYSYNVQNIAQEQDHYSTTINGLQYSVDGNIGASYRIYKFIFGYMETGVAYYIPSNQPESYRTAHPVTITLKFGIRFTLGKASK</sequence>
<evidence type="ECO:0008006" key="4">
    <source>
        <dbReference type="Google" id="ProtNLM"/>
    </source>
</evidence>
<evidence type="ECO:0000313" key="3">
    <source>
        <dbReference type="Proteomes" id="UP000544222"/>
    </source>
</evidence>
<proteinExistence type="predicted"/>
<dbReference type="Proteomes" id="UP000544222">
    <property type="component" value="Unassembled WGS sequence"/>
</dbReference>
<keyword evidence="3" id="KW-1185">Reference proteome</keyword>
<dbReference type="EMBL" id="JACHYB010000001">
    <property type="protein sequence ID" value="MBB3185847.1"/>
    <property type="molecule type" value="Genomic_DNA"/>
</dbReference>
<organism evidence="2 3">
    <name type="scientific">Microbacter margulisiae</name>
    <dbReference type="NCBI Taxonomy" id="1350067"/>
    <lineage>
        <taxon>Bacteria</taxon>
        <taxon>Pseudomonadati</taxon>
        <taxon>Bacteroidota</taxon>
        <taxon>Bacteroidia</taxon>
        <taxon>Bacteroidales</taxon>
        <taxon>Porphyromonadaceae</taxon>
        <taxon>Microbacter</taxon>
    </lineage>
</organism>
<evidence type="ECO:0000313" key="2">
    <source>
        <dbReference type="EMBL" id="MBB3185847.1"/>
    </source>
</evidence>